<dbReference type="GO" id="GO:0016094">
    <property type="term" value="P:polyprenol biosynthetic process"/>
    <property type="evidence" value="ECO:0007669"/>
    <property type="project" value="TreeGrafter"/>
</dbReference>
<dbReference type="AlphaFoldDB" id="A0A0F9RQP0"/>
<keyword evidence="1" id="KW-0808">Transferase</keyword>
<dbReference type="SUPFAM" id="SSF64005">
    <property type="entry name" value="Undecaprenyl diphosphate synthase"/>
    <property type="match status" value="1"/>
</dbReference>
<proteinExistence type="predicted"/>
<dbReference type="PANTHER" id="PTHR10291:SF43">
    <property type="entry name" value="DEHYDRODOLICHYL DIPHOSPHATE SYNTHASE COMPLEX SUBUNIT DHDDS"/>
    <property type="match status" value="1"/>
</dbReference>
<dbReference type="EMBL" id="LAZR01003313">
    <property type="protein sequence ID" value="KKN19663.1"/>
    <property type="molecule type" value="Genomic_DNA"/>
</dbReference>
<comment type="caution">
    <text evidence="2">The sequence shown here is derived from an EMBL/GenBank/DDBJ whole genome shotgun (WGS) entry which is preliminary data.</text>
</comment>
<reference evidence="2" key="1">
    <citation type="journal article" date="2015" name="Nature">
        <title>Complex archaea that bridge the gap between prokaryotes and eukaryotes.</title>
        <authorList>
            <person name="Spang A."/>
            <person name="Saw J.H."/>
            <person name="Jorgensen S.L."/>
            <person name="Zaremba-Niedzwiedzka K."/>
            <person name="Martijn J."/>
            <person name="Lind A.E."/>
            <person name="van Eijk R."/>
            <person name="Schleper C."/>
            <person name="Guy L."/>
            <person name="Ettema T.J."/>
        </authorList>
    </citation>
    <scope>NUCLEOTIDE SEQUENCE</scope>
</reference>
<evidence type="ECO:0000313" key="2">
    <source>
        <dbReference type="EMBL" id="KKN19663.1"/>
    </source>
</evidence>
<sequence>MQKLHVGLIPDGNRRWARARNLPDIEGHKYGSIVLKDAVEFFLRKPEIKELSIFCLSEENFKRSKEELNYLNKIYIEGIEDLRKRPLLGDEQVRVNLVSTSMDKLDPSLLSVFKQINSETKVYSDKILNLLVGYTGKTEIIKAMQSPINKIKNLFFGLKEEDIRQALIVKTPCDFIIRSGFEEAERESKSGFFIWQSAYSENYHLKKNWGDVTHKDLEDAWNYFLTARVMKGK</sequence>
<protein>
    <recommendedName>
        <fullName evidence="3">Undecaprenyl diphosphate synthase</fullName>
    </recommendedName>
</protein>
<evidence type="ECO:0000256" key="1">
    <source>
        <dbReference type="ARBA" id="ARBA00022679"/>
    </source>
</evidence>
<dbReference type="NCBIfam" id="TIGR00055">
    <property type="entry name" value="uppS"/>
    <property type="match status" value="1"/>
</dbReference>
<dbReference type="InterPro" id="IPR036424">
    <property type="entry name" value="UPP_synth-like_sf"/>
</dbReference>
<dbReference type="GO" id="GO:0045547">
    <property type="term" value="F:ditrans,polycis-polyprenyl diphosphate synthase [(2E,6E)-farnesyl diphosphate specific] activity"/>
    <property type="evidence" value="ECO:0007669"/>
    <property type="project" value="TreeGrafter"/>
</dbReference>
<dbReference type="CDD" id="cd00475">
    <property type="entry name" value="Cis_IPPS"/>
    <property type="match status" value="1"/>
</dbReference>
<gene>
    <name evidence="2" type="ORF">LCGC14_0943500</name>
</gene>
<dbReference type="InterPro" id="IPR001441">
    <property type="entry name" value="UPP_synth-like"/>
</dbReference>
<dbReference type="Pfam" id="PF01255">
    <property type="entry name" value="Prenyltransf"/>
    <property type="match status" value="1"/>
</dbReference>
<dbReference type="PANTHER" id="PTHR10291">
    <property type="entry name" value="DEHYDRODOLICHYL DIPHOSPHATE SYNTHASE FAMILY MEMBER"/>
    <property type="match status" value="1"/>
</dbReference>
<accession>A0A0F9RQP0</accession>
<name>A0A0F9RQP0_9ZZZZ</name>
<dbReference type="Gene3D" id="3.40.1180.10">
    <property type="entry name" value="Decaprenyl diphosphate synthase-like"/>
    <property type="match status" value="1"/>
</dbReference>
<evidence type="ECO:0008006" key="3">
    <source>
        <dbReference type="Google" id="ProtNLM"/>
    </source>
</evidence>
<organism evidence="2">
    <name type="scientific">marine sediment metagenome</name>
    <dbReference type="NCBI Taxonomy" id="412755"/>
    <lineage>
        <taxon>unclassified sequences</taxon>
        <taxon>metagenomes</taxon>
        <taxon>ecological metagenomes</taxon>
    </lineage>
</organism>